<evidence type="ECO:0000313" key="1">
    <source>
        <dbReference type="EMBL" id="GAA6406055.1"/>
    </source>
</evidence>
<dbReference type="InterPro" id="IPR043752">
    <property type="entry name" value="DUF5697"/>
</dbReference>
<sequence>MKTRDEIYHGEAETLLRIITTYHALTYEQVTKTFPKKPESVKALITTLMKQGRIFYDSATNLICDRPEAANAPDREMIAAYWVMLDFKKTLVYHTSGDFPVKVHFFFEDEAYEIIYVPLGDETLFNHVFAQAKETDANRLIIISSLEQAKMIQISNVAAFCLVDEEGHVSYYGKRK</sequence>
<dbReference type="RefSeq" id="WP_256162288.1">
    <property type="nucleotide sequence ID" value="NZ_BAABYW010000001.1"/>
</dbReference>
<reference evidence="1 2" key="1">
    <citation type="submission" date="2024-04" db="EMBL/GenBank/DDBJ databases">
        <title>Defined microbial consortia suppress multidrug-resistant proinflammatory Enterobacteriaceae via ecological control.</title>
        <authorList>
            <person name="Furuichi M."/>
            <person name="Kawaguchi T."/>
            <person name="Pust M."/>
            <person name="Yasuma K."/>
            <person name="Plichta D."/>
            <person name="Hasegawa N."/>
            <person name="Ohya T."/>
            <person name="Bhattarai S."/>
            <person name="Sasajima S."/>
            <person name="Aoto Y."/>
            <person name="Tuganbaev T."/>
            <person name="Yaginuma M."/>
            <person name="Ueda M."/>
            <person name="Okahashi N."/>
            <person name="Amafuji K."/>
            <person name="Kiridooshi Y."/>
            <person name="Sugita K."/>
            <person name="Strazar M."/>
            <person name="Skelly A."/>
            <person name="Suda W."/>
            <person name="Hattori M."/>
            <person name="Nakamoto N."/>
            <person name="Caballero S."/>
            <person name="Norman J."/>
            <person name="Olle B."/>
            <person name="Tanoue T."/>
            <person name="Arita M."/>
            <person name="Bucci V."/>
            <person name="Atarashi K."/>
            <person name="Xavier R."/>
            <person name="Honda K."/>
        </authorList>
    </citation>
    <scope>NUCLEOTIDE SEQUENCE [LARGE SCALE GENOMIC DNA]</scope>
    <source>
        <strain evidence="2">k04-0078-D8-1</strain>
    </source>
</reference>
<gene>
    <name evidence="1" type="ORF">K040078D81_01720</name>
</gene>
<evidence type="ECO:0000313" key="2">
    <source>
        <dbReference type="Proteomes" id="UP001600943"/>
    </source>
</evidence>
<protein>
    <submittedName>
        <fullName evidence="1">Uncharacterized protein</fullName>
    </submittedName>
</protein>
<organism evidence="1 2">
    <name type="scientific">Blautia hominis</name>
    <dbReference type="NCBI Taxonomy" id="2025493"/>
    <lineage>
        <taxon>Bacteria</taxon>
        <taxon>Bacillati</taxon>
        <taxon>Bacillota</taxon>
        <taxon>Clostridia</taxon>
        <taxon>Lachnospirales</taxon>
        <taxon>Lachnospiraceae</taxon>
        <taxon>Blautia</taxon>
    </lineage>
</organism>
<proteinExistence type="predicted"/>
<keyword evidence="2" id="KW-1185">Reference proteome</keyword>
<dbReference type="Proteomes" id="UP001600943">
    <property type="component" value="Unassembled WGS sequence"/>
</dbReference>
<dbReference type="EMBL" id="BAABYW010000001">
    <property type="protein sequence ID" value="GAA6406055.1"/>
    <property type="molecule type" value="Genomic_DNA"/>
</dbReference>
<accession>A0ABQ0B3N3</accession>
<dbReference type="Pfam" id="PF18954">
    <property type="entry name" value="DUF5697"/>
    <property type="match status" value="1"/>
</dbReference>
<comment type="caution">
    <text evidence="1">The sequence shown here is derived from an EMBL/GenBank/DDBJ whole genome shotgun (WGS) entry which is preliminary data.</text>
</comment>
<name>A0ABQ0B3N3_9FIRM</name>